<sequence length="166" mass="18816">MIIRGGPGGTGGGRQGTTIELQRGDSGSLLQTCPPVLDKYEDNTWLGNMNRETESVPGEWPVSYHGTQEQYVKAITEGNYKPGDGKVYGYGVYSTPDIKIAKEYATEFRCKGQKYKVVMQNRINPKYRKKCKIQEDYWLVPIEDTTKMREIVKKAIRPYGLLLIEV</sequence>
<evidence type="ECO:0000313" key="3">
    <source>
        <dbReference type="Proteomes" id="UP001488805"/>
    </source>
</evidence>
<evidence type="ECO:0000256" key="1">
    <source>
        <dbReference type="SAM" id="MobiDB-lite"/>
    </source>
</evidence>
<organism evidence="2 3">
    <name type="scientific">Zoarces viviparus</name>
    <name type="common">Viviparous eelpout</name>
    <name type="synonym">Blennius viviparus</name>
    <dbReference type="NCBI Taxonomy" id="48416"/>
    <lineage>
        <taxon>Eukaryota</taxon>
        <taxon>Metazoa</taxon>
        <taxon>Chordata</taxon>
        <taxon>Craniata</taxon>
        <taxon>Vertebrata</taxon>
        <taxon>Euteleostomi</taxon>
        <taxon>Actinopterygii</taxon>
        <taxon>Neopterygii</taxon>
        <taxon>Teleostei</taxon>
        <taxon>Neoteleostei</taxon>
        <taxon>Acanthomorphata</taxon>
        <taxon>Eupercaria</taxon>
        <taxon>Perciformes</taxon>
        <taxon>Cottioidei</taxon>
        <taxon>Zoarcales</taxon>
        <taxon>Zoarcidae</taxon>
        <taxon>Zoarcinae</taxon>
        <taxon>Zoarces</taxon>
    </lineage>
</organism>
<dbReference type="PANTHER" id="PTHR36649:SF28">
    <property type="entry name" value="UBIQUITIN-LIKE DOMAIN-CONTAINING PROTEIN"/>
    <property type="match status" value="1"/>
</dbReference>
<keyword evidence="3" id="KW-1185">Reference proteome</keyword>
<dbReference type="Proteomes" id="UP001488805">
    <property type="component" value="Unassembled WGS sequence"/>
</dbReference>
<feature type="compositionally biased region" description="Gly residues" evidence="1">
    <location>
        <begin position="1"/>
        <end position="15"/>
    </location>
</feature>
<dbReference type="Gene3D" id="3.90.175.10">
    <property type="entry name" value="Diphtheria Toxin, domain 1"/>
    <property type="match status" value="1"/>
</dbReference>
<accession>A0AAW1E1D9</accession>
<proteinExistence type="predicted"/>
<gene>
    <name evidence="2" type="ORF">VZT92_024166</name>
</gene>
<dbReference type="EMBL" id="JBCEZU010000575">
    <property type="protein sequence ID" value="KAK9516223.1"/>
    <property type="molecule type" value="Genomic_DNA"/>
</dbReference>
<evidence type="ECO:0000313" key="2">
    <source>
        <dbReference type="EMBL" id="KAK9516223.1"/>
    </source>
</evidence>
<feature type="region of interest" description="Disordered" evidence="1">
    <location>
        <begin position="1"/>
        <end position="25"/>
    </location>
</feature>
<name>A0AAW1E1D9_ZOAVI</name>
<dbReference type="PANTHER" id="PTHR36649">
    <property type="entry name" value="UBIQUITIN-LIKE DOMAIN-CONTAINING PROTEIN"/>
    <property type="match status" value="1"/>
</dbReference>
<protein>
    <recommendedName>
        <fullName evidence="4">DUF3990 domain-containing protein</fullName>
    </recommendedName>
</protein>
<comment type="caution">
    <text evidence="2">The sequence shown here is derived from an EMBL/GenBank/DDBJ whole genome shotgun (WGS) entry which is preliminary data.</text>
</comment>
<evidence type="ECO:0008006" key="4">
    <source>
        <dbReference type="Google" id="ProtNLM"/>
    </source>
</evidence>
<dbReference type="AlphaFoldDB" id="A0AAW1E1D9"/>
<reference evidence="2 3" key="1">
    <citation type="journal article" date="2024" name="Genome Biol. Evol.">
        <title>Chromosome-level genome assembly of the viviparous eelpout Zoarces viviparus.</title>
        <authorList>
            <person name="Fuhrmann N."/>
            <person name="Brasseur M.V."/>
            <person name="Bakowski C.E."/>
            <person name="Podsiadlowski L."/>
            <person name="Prost S."/>
            <person name="Krehenwinkel H."/>
            <person name="Mayer C."/>
        </authorList>
    </citation>
    <scope>NUCLEOTIDE SEQUENCE [LARGE SCALE GENOMIC DNA]</scope>
    <source>
        <strain evidence="2">NO-MEL_2022_Ind0_liver</strain>
    </source>
</reference>
<dbReference type="SUPFAM" id="SSF56399">
    <property type="entry name" value="ADP-ribosylation"/>
    <property type="match status" value="1"/>
</dbReference>